<feature type="compositionally biased region" description="Basic and acidic residues" evidence="1">
    <location>
        <begin position="151"/>
        <end position="164"/>
    </location>
</feature>
<feature type="non-terminal residue" evidence="2">
    <location>
        <position position="1"/>
    </location>
</feature>
<dbReference type="Proteomes" id="UP000601435">
    <property type="component" value="Unassembled WGS sequence"/>
</dbReference>
<dbReference type="OrthoDB" id="435584at2759"/>
<organism evidence="2 3">
    <name type="scientific">Symbiodinium necroappetens</name>
    <dbReference type="NCBI Taxonomy" id="1628268"/>
    <lineage>
        <taxon>Eukaryota</taxon>
        <taxon>Sar</taxon>
        <taxon>Alveolata</taxon>
        <taxon>Dinophyceae</taxon>
        <taxon>Suessiales</taxon>
        <taxon>Symbiodiniaceae</taxon>
        <taxon>Symbiodinium</taxon>
    </lineage>
</organism>
<feature type="compositionally biased region" description="Low complexity" evidence="1">
    <location>
        <begin position="184"/>
        <end position="193"/>
    </location>
</feature>
<feature type="region of interest" description="Disordered" evidence="1">
    <location>
        <begin position="180"/>
        <end position="258"/>
    </location>
</feature>
<sequence>WISEGEASDGEGAEETEEVEIEVEVEEEVDPPEERPSLPADTSTSGQPFIVRRRAEIALRDLACKAICRIKKGLRKPGAQSDGRPFIPEDWDELFKPHLGSYIRFLLSRSDQFRVVQGIGPGRYTVEDVTGDKTVVAPSPEELANKGTKGGFDRKGKGKFADAGKGRKGIYKGYGKTQLEDVGKGSQKSKGGSTVAAKSTGKMSAGHINSGSVSSGKGRGKGKRPQASPRGDAEATGKADTAGKGAGKAGSPPVQAAQSARTFMKAELDTVEVSVDVELETKATEALEFAFQDSPPEAEDLLQFRSLTMQCGGDAECDTEQQHHQKQAGHDRIGSAEVFPGPKGAFGLGDSVDELLQDLQTAKLLVAMTDASPSTWCRAPKAANASPQAKILMQACANQHSAGLLPPTRPPLSAALPPPPEGMVRITVVTPRKGHYDLQLSEDAVPEDIRRGLVEAKTFAKPYREPMLPKSRDDVEVRFVYRGVPLRPTDTLKKRNLAGEQLLAVPGIKEPRNSLRLAAPRGLLMTSSRAWKPSQARQPREALFIEPELGTYSADLVHPVLKPHPQLPMPT</sequence>
<dbReference type="EMBL" id="CAJNJA010068197">
    <property type="protein sequence ID" value="CAE7894119.1"/>
    <property type="molecule type" value="Genomic_DNA"/>
</dbReference>
<feature type="region of interest" description="Disordered" evidence="1">
    <location>
        <begin position="141"/>
        <end position="164"/>
    </location>
</feature>
<feature type="region of interest" description="Disordered" evidence="1">
    <location>
        <begin position="1"/>
        <end position="49"/>
    </location>
</feature>
<keyword evidence="3" id="KW-1185">Reference proteome</keyword>
<comment type="caution">
    <text evidence="2">The sequence shown here is derived from an EMBL/GenBank/DDBJ whole genome shotgun (WGS) entry which is preliminary data.</text>
</comment>
<protein>
    <submittedName>
        <fullName evidence="2">Uncharacterized protein</fullName>
    </submittedName>
</protein>
<accession>A0A813BAK4</accession>
<name>A0A813BAK4_9DINO</name>
<evidence type="ECO:0000313" key="3">
    <source>
        <dbReference type="Proteomes" id="UP000601435"/>
    </source>
</evidence>
<proteinExistence type="predicted"/>
<reference evidence="2" key="1">
    <citation type="submission" date="2021-02" db="EMBL/GenBank/DDBJ databases">
        <authorList>
            <person name="Dougan E. K."/>
            <person name="Rhodes N."/>
            <person name="Thang M."/>
            <person name="Chan C."/>
        </authorList>
    </citation>
    <scope>NUCLEOTIDE SEQUENCE</scope>
</reference>
<gene>
    <name evidence="2" type="ORF">SNEC2469_LOCUS29865</name>
</gene>
<evidence type="ECO:0000256" key="1">
    <source>
        <dbReference type="SAM" id="MobiDB-lite"/>
    </source>
</evidence>
<feature type="compositionally biased region" description="Acidic residues" evidence="1">
    <location>
        <begin position="1"/>
        <end position="31"/>
    </location>
</feature>
<dbReference type="AlphaFoldDB" id="A0A813BAK4"/>
<evidence type="ECO:0000313" key="2">
    <source>
        <dbReference type="EMBL" id="CAE7894119.1"/>
    </source>
</evidence>